<evidence type="ECO:0000313" key="2">
    <source>
        <dbReference type="EMBL" id="MBD3664239.1"/>
    </source>
</evidence>
<keyword evidence="3" id="KW-1185">Reference proteome</keyword>
<comment type="caution">
    <text evidence="2">The sequence shown here is derived from an EMBL/GenBank/DDBJ whole genome shotgun (WGS) entry which is preliminary data.</text>
</comment>
<proteinExistence type="predicted"/>
<evidence type="ECO:0000256" key="1">
    <source>
        <dbReference type="SAM" id="SignalP"/>
    </source>
</evidence>
<dbReference type="AlphaFoldDB" id="A0A927HFA9"/>
<name>A0A927HFA9_9RHOB</name>
<feature type="signal peptide" evidence="1">
    <location>
        <begin position="1"/>
        <end position="20"/>
    </location>
</feature>
<feature type="chain" id="PRO_5036720325" description="DUF1795 domain-containing protein" evidence="1">
    <location>
        <begin position="21"/>
        <end position="181"/>
    </location>
</feature>
<reference evidence="2" key="1">
    <citation type="submission" date="2020-08" db="EMBL/GenBank/DDBJ databases">
        <title>Sulfitobacter aestuariivivens sp. nov., isolated from a tidal flat.</title>
        <authorList>
            <person name="Park S."/>
            <person name="Yoon J.-H."/>
        </authorList>
    </citation>
    <scope>NUCLEOTIDE SEQUENCE</scope>
    <source>
        <strain evidence="2">TSTF-M16</strain>
    </source>
</reference>
<dbReference type="RefSeq" id="WP_191075281.1">
    <property type="nucleotide sequence ID" value="NZ_JACTAG010000002.1"/>
</dbReference>
<evidence type="ECO:0008006" key="4">
    <source>
        <dbReference type="Google" id="ProtNLM"/>
    </source>
</evidence>
<organism evidence="2 3">
    <name type="scientific">Sulfitobacter aestuariivivens</name>
    <dbReference type="NCBI Taxonomy" id="2766981"/>
    <lineage>
        <taxon>Bacteria</taxon>
        <taxon>Pseudomonadati</taxon>
        <taxon>Pseudomonadota</taxon>
        <taxon>Alphaproteobacteria</taxon>
        <taxon>Rhodobacterales</taxon>
        <taxon>Roseobacteraceae</taxon>
        <taxon>Sulfitobacter</taxon>
    </lineage>
</organism>
<evidence type="ECO:0000313" key="3">
    <source>
        <dbReference type="Proteomes" id="UP000635142"/>
    </source>
</evidence>
<keyword evidence="1" id="KW-0732">Signal</keyword>
<dbReference type="Proteomes" id="UP000635142">
    <property type="component" value="Unassembled WGS sequence"/>
</dbReference>
<sequence length="181" mass="18967">MKSFLFSAFFVLSLSHTAGAETKTSACDVAGPGAAFCQGETFSRLDGGETTGMSFWLHQAGYLSKVVVQEVPEEDAVQSDIESLIIDSVSQQAVALGRGFEFIDLSSATAAGAPFGTLSYNLAHAKGDQAILHSYVAVKGLIVQVISQIAIKEASRDPAALQNAHAEALSALELTSQDPET</sequence>
<gene>
    <name evidence="2" type="ORF">H9Q16_09930</name>
</gene>
<dbReference type="EMBL" id="JACTAG010000002">
    <property type="protein sequence ID" value="MBD3664239.1"/>
    <property type="molecule type" value="Genomic_DNA"/>
</dbReference>
<accession>A0A927HFA9</accession>
<protein>
    <recommendedName>
        <fullName evidence="4">DUF1795 domain-containing protein</fullName>
    </recommendedName>
</protein>